<sequence>MTNRPKQFFYSGLFLVLLLIIYFGRETLSPFIVAAIFAYLLNPLVTLLAGKFKLSRTVSILIVYLGILTTTFTLGIYLGRQLILESQDFAHRIELGDLSHSLPSWFLPYFSEAVVSFRSSVNFSSQQAVRVLSGTIASITSTFVFLIALFYFLKDGGIFIKSLEDSLPTNIKKEFLAVIEKIRNVLSNYLRAQLFLVLLMTFVGSILFSLLGVRYALILGTIIGLAEIIPIIGPIFAFISILTVTAIGGGIGNLFMDPVIEIILAGLVYIFLNQLENILVVPQVTGRMVELHPLLILASVLIGGQLFGAVGFLLAVPVVASGKVLANHLHNLVQ</sequence>
<evidence type="ECO:0000256" key="2">
    <source>
        <dbReference type="ARBA" id="ARBA00009773"/>
    </source>
</evidence>
<dbReference type="PANTHER" id="PTHR21716">
    <property type="entry name" value="TRANSMEMBRANE PROTEIN"/>
    <property type="match status" value="1"/>
</dbReference>
<keyword evidence="4" id="KW-1003">Cell membrane</keyword>
<evidence type="ECO:0000313" key="10">
    <source>
        <dbReference type="Proteomes" id="UP000178681"/>
    </source>
</evidence>
<evidence type="ECO:0000256" key="1">
    <source>
        <dbReference type="ARBA" id="ARBA00004651"/>
    </source>
</evidence>
<feature type="transmembrane region" description="Helical" evidence="8">
    <location>
        <begin position="7"/>
        <end position="25"/>
    </location>
</feature>
<evidence type="ECO:0008006" key="11">
    <source>
        <dbReference type="Google" id="ProtNLM"/>
    </source>
</evidence>
<gene>
    <name evidence="9" type="ORF">A2872_04130</name>
</gene>
<dbReference type="Pfam" id="PF01594">
    <property type="entry name" value="AI-2E_transport"/>
    <property type="match status" value="1"/>
</dbReference>
<dbReference type="GO" id="GO:0005886">
    <property type="term" value="C:plasma membrane"/>
    <property type="evidence" value="ECO:0007669"/>
    <property type="project" value="UniProtKB-SubCell"/>
</dbReference>
<dbReference type="InterPro" id="IPR002549">
    <property type="entry name" value="AI-2E-like"/>
</dbReference>
<accession>A0A1F5Z126</accession>
<evidence type="ECO:0000256" key="3">
    <source>
        <dbReference type="ARBA" id="ARBA00022448"/>
    </source>
</evidence>
<feature type="transmembrane region" description="Helical" evidence="8">
    <location>
        <begin position="61"/>
        <end position="79"/>
    </location>
</feature>
<feature type="transmembrane region" description="Helical" evidence="8">
    <location>
        <begin position="31"/>
        <end position="49"/>
    </location>
</feature>
<feature type="transmembrane region" description="Helical" evidence="8">
    <location>
        <begin position="292"/>
        <end position="320"/>
    </location>
</feature>
<dbReference type="STRING" id="1798377.A2872_04130"/>
<dbReference type="PANTHER" id="PTHR21716:SF53">
    <property type="entry name" value="PERMEASE PERM-RELATED"/>
    <property type="match status" value="1"/>
</dbReference>
<name>A0A1F5Z126_9BACT</name>
<keyword evidence="5 8" id="KW-0812">Transmembrane</keyword>
<evidence type="ECO:0000256" key="8">
    <source>
        <dbReference type="SAM" id="Phobius"/>
    </source>
</evidence>
<reference evidence="9 10" key="1">
    <citation type="journal article" date="2016" name="Nat. Commun.">
        <title>Thousands of microbial genomes shed light on interconnected biogeochemical processes in an aquifer system.</title>
        <authorList>
            <person name="Anantharaman K."/>
            <person name="Brown C.T."/>
            <person name="Hug L.A."/>
            <person name="Sharon I."/>
            <person name="Castelle C.J."/>
            <person name="Probst A.J."/>
            <person name="Thomas B.C."/>
            <person name="Singh A."/>
            <person name="Wilkins M.J."/>
            <person name="Karaoz U."/>
            <person name="Brodie E.L."/>
            <person name="Williams K.H."/>
            <person name="Hubbard S.S."/>
            <person name="Banfield J.F."/>
        </authorList>
    </citation>
    <scope>NUCLEOTIDE SEQUENCE [LARGE SCALE GENOMIC DNA]</scope>
</reference>
<organism evidence="9 10">
    <name type="scientific">Candidatus Gottesmanbacteria bacterium RIFCSPHIGHO2_01_FULL_42_12</name>
    <dbReference type="NCBI Taxonomy" id="1798377"/>
    <lineage>
        <taxon>Bacteria</taxon>
        <taxon>Candidatus Gottesmaniibacteriota</taxon>
    </lineage>
</organism>
<comment type="similarity">
    <text evidence="2">Belongs to the autoinducer-2 exporter (AI-2E) (TC 2.A.86) family.</text>
</comment>
<comment type="caution">
    <text evidence="9">The sequence shown here is derived from an EMBL/GenBank/DDBJ whole genome shotgun (WGS) entry which is preliminary data.</text>
</comment>
<protein>
    <recommendedName>
        <fullName evidence="11">AI-2E family transporter</fullName>
    </recommendedName>
</protein>
<evidence type="ECO:0000256" key="4">
    <source>
        <dbReference type="ARBA" id="ARBA00022475"/>
    </source>
</evidence>
<dbReference type="EMBL" id="MFJG01000025">
    <property type="protein sequence ID" value="OGG06131.1"/>
    <property type="molecule type" value="Genomic_DNA"/>
</dbReference>
<feature type="transmembrane region" description="Helical" evidence="8">
    <location>
        <begin position="131"/>
        <end position="153"/>
    </location>
</feature>
<evidence type="ECO:0000256" key="5">
    <source>
        <dbReference type="ARBA" id="ARBA00022692"/>
    </source>
</evidence>
<evidence type="ECO:0000256" key="7">
    <source>
        <dbReference type="ARBA" id="ARBA00023136"/>
    </source>
</evidence>
<dbReference type="Proteomes" id="UP000178681">
    <property type="component" value="Unassembled WGS sequence"/>
</dbReference>
<keyword evidence="3" id="KW-0813">Transport</keyword>
<dbReference type="GO" id="GO:0055085">
    <property type="term" value="P:transmembrane transport"/>
    <property type="evidence" value="ECO:0007669"/>
    <property type="project" value="TreeGrafter"/>
</dbReference>
<comment type="subcellular location">
    <subcellularLocation>
        <location evidence="1">Cell membrane</location>
        <topology evidence="1">Multi-pass membrane protein</topology>
    </subcellularLocation>
</comment>
<evidence type="ECO:0000256" key="6">
    <source>
        <dbReference type="ARBA" id="ARBA00022989"/>
    </source>
</evidence>
<feature type="transmembrane region" description="Helical" evidence="8">
    <location>
        <begin position="189"/>
        <end position="211"/>
    </location>
</feature>
<evidence type="ECO:0000313" key="9">
    <source>
        <dbReference type="EMBL" id="OGG06131.1"/>
    </source>
</evidence>
<keyword evidence="7 8" id="KW-0472">Membrane</keyword>
<proteinExistence type="inferred from homology"/>
<feature type="transmembrane region" description="Helical" evidence="8">
    <location>
        <begin position="217"/>
        <end position="242"/>
    </location>
</feature>
<dbReference type="AlphaFoldDB" id="A0A1F5Z126"/>
<keyword evidence="6 8" id="KW-1133">Transmembrane helix</keyword>